<dbReference type="RefSeq" id="WP_263570502.1">
    <property type="nucleotide sequence ID" value="NZ_JAJIRN010000003.1"/>
</dbReference>
<dbReference type="PANTHER" id="PTHR46630">
    <property type="entry name" value="TETRATRICOPEPTIDE REPEAT PROTEIN 29"/>
    <property type="match status" value="1"/>
</dbReference>
<protein>
    <recommendedName>
        <fullName evidence="8">MalT-like TPR region domain-containing protein</fullName>
    </recommendedName>
</protein>
<keyword evidence="7" id="KW-1185">Reference proteome</keyword>
<evidence type="ECO:0000256" key="2">
    <source>
        <dbReference type="ARBA" id="ARBA00022490"/>
    </source>
</evidence>
<gene>
    <name evidence="6" type="ORF">LNV07_07180</name>
</gene>
<proteinExistence type="inferred from homology"/>
<evidence type="ECO:0000256" key="4">
    <source>
        <dbReference type="ARBA" id="ARBA00022803"/>
    </source>
</evidence>
<comment type="caution">
    <text evidence="6">The sequence shown here is derived from an EMBL/GenBank/DDBJ whole genome shotgun (WGS) entry which is preliminary data.</text>
</comment>
<comment type="subcellular location">
    <subcellularLocation>
        <location evidence="1">Cytoplasm</location>
    </subcellularLocation>
</comment>
<keyword evidence="2" id="KW-0963">Cytoplasm</keyword>
<keyword evidence="3" id="KW-0677">Repeat</keyword>
<dbReference type="Proteomes" id="UP001209701">
    <property type="component" value="Unassembled WGS sequence"/>
</dbReference>
<name>A0ABT2YCV8_9BURK</name>
<dbReference type="SUPFAM" id="SSF55781">
    <property type="entry name" value="GAF domain-like"/>
    <property type="match status" value="1"/>
</dbReference>
<evidence type="ECO:0000313" key="6">
    <source>
        <dbReference type="EMBL" id="MCV2367877.1"/>
    </source>
</evidence>
<evidence type="ECO:0008006" key="8">
    <source>
        <dbReference type="Google" id="ProtNLM"/>
    </source>
</evidence>
<dbReference type="InterPro" id="IPR011990">
    <property type="entry name" value="TPR-like_helical_dom_sf"/>
</dbReference>
<evidence type="ECO:0000256" key="1">
    <source>
        <dbReference type="ARBA" id="ARBA00004496"/>
    </source>
</evidence>
<keyword evidence="4" id="KW-0802">TPR repeat</keyword>
<evidence type="ECO:0000313" key="7">
    <source>
        <dbReference type="Proteomes" id="UP001209701"/>
    </source>
</evidence>
<dbReference type="PANTHER" id="PTHR46630:SF1">
    <property type="entry name" value="TETRATRICOPEPTIDE REPEAT PROTEIN 29"/>
    <property type="match status" value="1"/>
</dbReference>
<organism evidence="6 7">
    <name type="scientific">Roseateles oligotrophus</name>
    <dbReference type="NCBI Taxonomy" id="1769250"/>
    <lineage>
        <taxon>Bacteria</taxon>
        <taxon>Pseudomonadati</taxon>
        <taxon>Pseudomonadota</taxon>
        <taxon>Betaproteobacteria</taxon>
        <taxon>Burkholderiales</taxon>
        <taxon>Sphaerotilaceae</taxon>
        <taxon>Roseateles</taxon>
    </lineage>
</organism>
<accession>A0ABT2YCV8</accession>
<sequence>MACANELVLFPLEREVLAASQLLTERSDWNSRLYVAWGLRQLNSPGALALATALQQELEREVEQVAFVDPAALASMRGRLHLVRGEVAMLMMRLDEAQQSLASARSEFEAHPNPTGQADLSWLQSCVHFDRGEVDAQRDAMQSAVDWADQALDAERQLFYRAALARSDLFRDFELASATWSEQLPQSAEGLTAQSTAAVADYRALENGLASNYVEAARWLDLSFEASLESGQTRRAINVASNQGYTYTNISDFEAALAWLKKGLALARKVRWPGAIGLCLAQTGEALRRVGQTESARDLLRECLQTLSQHPQNRTVMMALNYLGQTELDEGHYDVALKHFEQLGERERQSHASDMLSDVVLGRARALMHLNRLDEARMVALDAAKVAASQQQKVTLVELRQVLAEIERRSGAAPEVVLNWLNLALEQAQALEGFQAPASLLDAAAEALSHADRPQEAYAMARRAAVARQASWSTASKHGRQQVEMARNERQHARALAHAKETRLNKLQGAHEDLQQLVVLSRELWRQRSPGMIFNALGRALRSVLGIELLAVYRRDPSDQTLLLGESSKGEHEGLGLSIALNDPHSPCAACSRDWGERQLPLASGATRLFAPMVGDDDSPGVLVLELPAGQVWATREQGLLRHLSTDAALAFKRAAAGA</sequence>
<dbReference type="Gene3D" id="1.25.40.10">
    <property type="entry name" value="Tetratricopeptide repeat domain"/>
    <property type="match status" value="2"/>
</dbReference>
<dbReference type="SUPFAM" id="SSF48452">
    <property type="entry name" value="TPR-like"/>
    <property type="match status" value="2"/>
</dbReference>
<dbReference type="InterPro" id="IPR051476">
    <property type="entry name" value="Bac_ResReg_Asp_Phosphatase"/>
</dbReference>
<comment type="similarity">
    <text evidence="5">Belongs to the Rap family.</text>
</comment>
<dbReference type="EMBL" id="JAJIRN010000003">
    <property type="protein sequence ID" value="MCV2367877.1"/>
    <property type="molecule type" value="Genomic_DNA"/>
</dbReference>
<evidence type="ECO:0000256" key="3">
    <source>
        <dbReference type="ARBA" id="ARBA00022737"/>
    </source>
</evidence>
<reference evidence="6 7" key="1">
    <citation type="submission" date="2021-11" db="EMBL/GenBank/DDBJ databases">
        <authorList>
            <person name="Liang Q."/>
            <person name="Mou H."/>
            <person name="Liu Z."/>
        </authorList>
    </citation>
    <scope>NUCLEOTIDE SEQUENCE [LARGE SCALE GENOMIC DNA]</scope>
    <source>
        <strain evidence="6 7">CHU3</strain>
    </source>
</reference>
<evidence type="ECO:0000256" key="5">
    <source>
        <dbReference type="ARBA" id="ARBA00038253"/>
    </source>
</evidence>